<evidence type="ECO:0000313" key="2">
    <source>
        <dbReference type="Proteomes" id="UP000019402"/>
    </source>
</evidence>
<organism evidence="1 2">
    <name type="scientific">Saccharicrinis fermentans DSM 9555 = JCM 21142</name>
    <dbReference type="NCBI Taxonomy" id="869213"/>
    <lineage>
        <taxon>Bacteria</taxon>
        <taxon>Pseudomonadati</taxon>
        <taxon>Bacteroidota</taxon>
        <taxon>Bacteroidia</taxon>
        <taxon>Marinilabiliales</taxon>
        <taxon>Marinilabiliaceae</taxon>
        <taxon>Saccharicrinis</taxon>
    </lineage>
</organism>
<reference evidence="1 2" key="1">
    <citation type="journal article" date="2014" name="Genome Announc.">
        <title>Draft Genome Sequence of Cytophaga fermentans JCM 21142T, a Facultative Anaerobe Isolated from Marine Mud.</title>
        <authorList>
            <person name="Starns D."/>
            <person name="Oshima K."/>
            <person name="Suda W."/>
            <person name="Iino T."/>
            <person name="Yuki M."/>
            <person name="Inoue J."/>
            <person name="Kitamura K."/>
            <person name="Iida T."/>
            <person name="Darby A."/>
            <person name="Hattori M."/>
            <person name="Ohkuma M."/>
        </authorList>
    </citation>
    <scope>NUCLEOTIDE SEQUENCE [LARGE SCALE GENOMIC DNA]</scope>
    <source>
        <strain evidence="1 2">JCM 21142</strain>
    </source>
</reference>
<name>W7YI91_9BACT</name>
<sequence>MSSEKICGFFNCSSIHHITSFNNYAPQKAYLTLKRQAELLCEEGVLVIRDFVKPDNEDIFIHFPNNKQGHFDAELLEQFARDARSLSTVEERGFPLKKIEENNEPSYQLSFPDAVEFIRRKDYLKDWKIELQEEYGYFNQEEFENVMASLGMRTIVSQPIYNAWIINNRYKGKFKLTNAQGEVISTPPTNYVIAAEKVINKGTLLKAARQLPVQNNSFLELHSYVHEETHAIFDLANRPGSVIDLLPYYIDKENIKIIAKHNYPRPIINTLSRILDNKRYSGYIIEGITGSTNKHITADHIKDILTERTGIKKDKVQQLSKELQFYTSPGGINECVVSYSIEISSTPQTLKSLGSFSGFKESGKIIEYDALQLLKSAQVGALPEARLELGLYRLLNKLNKPLGKWLNEEIQIQKTQELVVSNIDTITQVTKQPYKKSDRTAHFLVHKRAKFYEYQQEDSEAILEYIEPQHLSSNTIVTLPVFSFNNKIYLGIEKRELPVPQLKEGNSTILTAPAYRLPKEITNLYEMKRYISAKKMFNCKIESMQKLGEKYIPCAGASPEQVYPYVITLDSPSKELHWISMESLLNHSTKLRDGHLLICLFRLKHFVENHASMQ</sequence>
<comment type="caution">
    <text evidence="1">The sequence shown here is derived from an EMBL/GenBank/DDBJ whole genome shotgun (WGS) entry which is preliminary data.</text>
</comment>
<gene>
    <name evidence="1" type="ORF">JCM21142_3908</name>
</gene>
<dbReference type="STRING" id="869213.GCA_000517085_00735"/>
<dbReference type="RefSeq" id="WP_200871232.1">
    <property type="nucleotide sequence ID" value="NZ_BAMD01000007.1"/>
</dbReference>
<dbReference type="AlphaFoldDB" id="W7YI91"/>
<keyword evidence="2" id="KW-1185">Reference proteome</keyword>
<accession>W7YI91</accession>
<dbReference type="Proteomes" id="UP000019402">
    <property type="component" value="Unassembled WGS sequence"/>
</dbReference>
<evidence type="ECO:0000313" key="1">
    <source>
        <dbReference type="EMBL" id="GAF02279.1"/>
    </source>
</evidence>
<proteinExistence type="predicted"/>
<dbReference type="eggNOG" id="COG2226">
    <property type="taxonomic scope" value="Bacteria"/>
</dbReference>
<protein>
    <submittedName>
        <fullName evidence="1">Uncharacterized protein</fullName>
    </submittedName>
</protein>
<dbReference type="EMBL" id="BAMD01000007">
    <property type="protein sequence ID" value="GAF02279.1"/>
    <property type="molecule type" value="Genomic_DNA"/>
</dbReference>